<feature type="binding site" evidence="2">
    <location>
        <position position="278"/>
    </location>
    <ligand>
        <name>Zn(2+)</name>
        <dbReference type="ChEBI" id="CHEBI:29105"/>
        <label>2</label>
    </ligand>
</feature>
<protein>
    <submittedName>
        <fullName evidence="4">TIGR00269 family protein</fullName>
    </submittedName>
</protein>
<dbReference type="GO" id="GO:0002143">
    <property type="term" value="P:tRNA wobble position uridine thiolation"/>
    <property type="evidence" value="ECO:0007669"/>
    <property type="project" value="TreeGrafter"/>
</dbReference>
<dbReference type="AlphaFoldDB" id="A0A1W1VXJ8"/>
<dbReference type="OrthoDB" id="9801054at2"/>
<evidence type="ECO:0000256" key="1">
    <source>
        <dbReference type="ARBA" id="ARBA00022679"/>
    </source>
</evidence>
<feature type="binding site" evidence="2">
    <location>
        <position position="3"/>
    </location>
    <ligand>
        <name>Zn(2+)</name>
        <dbReference type="ChEBI" id="CHEBI:29105"/>
        <label>1</label>
    </ligand>
</feature>
<feature type="binding site" evidence="2">
    <location>
        <position position="6"/>
    </location>
    <ligand>
        <name>Zn(2+)</name>
        <dbReference type="ChEBI" id="CHEBI:29105"/>
        <label>1</label>
    </ligand>
</feature>
<dbReference type="InterPro" id="IPR000541">
    <property type="entry name" value="Ncs6/Tuc1/Ctu1"/>
</dbReference>
<organism evidence="4 5">
    <name type="scientific">Thermanaeromonas toyohensis ToBE</name>
    <dbReference type="NCBI Taxonomy" id="698762"/>
    <lineage>
        <taxon>Bacteria</taxon>
        <taxon>Bacillati</taxon>
        <taxon>Bacillota</taxon>
        <taxon>Clostridia</taxon>
        <taxon>Neomoorellales</taxon>
        <taxon>Neomoorellaceae</taxon>
        <taxon>Thermanaeromonas</taxon>
    </lineage>
</organism>
<evidence type="ECO:0000259" key="3">
    <source>
        <dbReference type="Pfam" id="PF01171"/>
    </source>
</evidence>
<evidence type="ECO:0000313" key="4">
    <source>
        <dbReference type="EMBL" id="SMB98109.1"/>
    </source>
</evidence>
<accession>A0A1W1VXJ8</accession>
<keyword evidence="2" id="KW-0862">Zinc</keyword>
<sequence length="302" mass="33729">MRCQICRGKASVEVRQHHAAFCPLCFVQYFLKQVKRNIQAHKMFSSSEPLLLVVSGGKDSLSLWDALLHLGYNVTALHLDLGIPGYSDRSRDACSAFATEKGADLRIISVKEEFGVSIPELAKRTRRVPCAVCGRVKRYLFNRYAVEGGFTTVVTGHNLDDEVAALLGNLLHWQTGYLARQHPHLPSTHPKLAKRVKPLYTLTERECLAYALIQRIPFLAEECPHAEGATTILYKEALNHIEEASPGTKLAFMKGFLKHKDIFRVVEEDVKLRECTLCGQVTTEGICAICRLRERAGAVVQG</sequence>
<dbReference type="Gene3D" id="3.40.50.620">
    <property type="entry name" value="HUPs"/>
    <property type="match status" value="1"/>
</dbReference>
<reference evidence="4 5" key="1">
    <citation type="submission" date="2017-04" db="EMBL/GenBank/DDBJ databases">
        <authorList>
            <person name="Afonso C.L."/>
            <person name="Miller P.J."/>
            <person name="Scott M.A."/>
            <person name="Spackman E."/>
            <person name="Goraichik I."/>
            <person name="Dimitrov K.M."/>
            <person name="Suarez D.L."/>
            <person name="Swayne D.E."/>
        </authorList>
    </citation>
    <scope>NUCLEOTIDE SEQUENCE [LARGE SCALE GENOMIC DNA]</scope>
    <source>
        <strain evidence="4 5">ToBE</strain>
    </source>
</reference>
<feature type="binding site" evidence="2">
    <location>
        <position position="287"/>
    </location>
    <ligand>
        <name>Zn(2+)</name>
        <dbReference type="ChEBI" id="CHEBI:29105"/>
        <label>2</label>
    </ligand>
</feature>
<name>A0A1W1VXJ8_9FIRM</name>
<dbReference type="GO" id="GO:0000049">
    <property type="term" value="F:tRNA binding"/>
    <property type="evidence" value="ECO:0007669"/>
    <property type="project" value="InterPro"/>
</dbReference>
<dbReference type="SUPFAM" id="SSF52402">
    <property type="entry name" value="Adenine nucleotide alpha hydrolases-like"/>
    <property type="match status" value="1"/>
</dbReference>
<dbReference type="PANTHER" id="PTHR11807:SF27">
    <property type="entry name" value="TRNA-5-METHYLURIDINE(54) 2-SULFURTRANSFERASE"/>
    <property type="match status" value="1"/>
</dbReference>
<dbReference type="GO" id="GO:0046872">
    <property type="term" value="F:metal ion binding"/>
    <property type="evidence" value="ECO:0007669"/>
    <property type="project" value="UniProtKB-KW"/>
</dbReference>
<keyword evidence="1" id="KW-0808">Transferase</keyword>
<dbReference type="GO" id="GO:0002144">
    <property type="term" value="C:cytosolic tRNA wobble base thiouridylase complex"/>
    <property type="evidence" value="ECO:0007669"/>
    <property type="project" value="TreeGrafter"/>
</dbReference>
<evidence type="ECO:0000313" key="5">
    <source>
        <dbReference type="Proteomes" id="UP000192569"/>
    </source>
</evidence>
<dbReference type="InterPro" id="IPR011063">
    <property type="entry name" value="TilS/TtcA_N"/>
</dbReference>
<dbReference type="PIRSF" id="PIRSF004976">
    <property type="entry name" value="ATPase_YdaO"/>
    <property type="match status" value="1"/>
</dbReference>
<gene>
    <name evidence="4" type="ORF">SAMN00808754_2132</name>
</gene>
<feature type="binding site" evidence="2">
    <location>
        <position position="25"/>
    </location>
    <ligand>
        <name>Zn(2+)</name>
        <dbReference type="ChEBI" id="CHEBI:29105"/>
        <label>1</label>
    </ligand>
</feature>
<dbReference type="NCBIfam" id="TIGR00269">
    <property type="entry name" value="TIGR00269 family protein"/>
    <property type="match status" value="1"/>
</dbReference>
<feature type="binding site" evidence="2">
    <location>
        <position position="22"/>
    </location>
    <ligand>
        <name>Zn(2+)</name>
        <dbReference type="ChEBI" id="CHEBI:29105"/>
        <label>1</label>
    </ligand>
</feature>
<feature type="binding site" evidence="2">
    <location>
        <position position="275"/>
    </location>
    <ligand>
        <name>Zn(2+)</name>
        <dbReference type="ChEBI" id="CHEBI:29105"/>
        <label>2</label>
    </ligand>
</feature>
<feature type="binding site" evidence="2">
    <location>
        <position position="290"/>
    </location>
    <ligand>
        <name>Zn(2+)</name>
        <dbReference type="ChEBI" id="CHEBI:29105"/>
        <label>2</label>
    </ligand>
</feature>
<feature type="domain" description="tRNA(Ile)-lysidine/2-thiocytidine synthase N-terminal" evidence="3">
    <location>
        <begin position="51"/>
        <end position="220"/>
    </location>
</feature>
<dbReference type="InterPro" id="IPR014729">
    <property type="entry name" value="Rossmann-like_a/b/a_fold"/>
</dbReference>
<dbReference type="EMBL" id="LT838272">
    <property type="protein sequence ID" value="SMB98109.1"/>
    <property type="molecule type" value="Genomic_DNA"/>
</dbReference>
<dbReference type="Proteomes" id="UP000192569">
    <property type="component" value="Chromosome I"/>
</dbReference>
<dbReference type="GO" id="GO:0016740">
    <property type="term" value="F:transferase activity"/>
    <property type="evidence" value="ECO:0007669"/>
    <property type="project" value="UniProtKB-KW"/>
</dbReference>
<dbReference type="CDD" id="cd01993">
    <property type="entry name" value="TtuA-like"/>
    <property type="match status" value="1"/>
</dbReference>
<proteinExistence type="predicted"/>
<dbReference type="InterPro" id="IPR035107">
    <property type="entry name" value="tRNA_thiolation_TtcA_Ctu1"/>
</dbReference>
<keyword evidence="2" id="KW-0479">Metal-binding</keyword>
<evidence type="ECO:0000256" key="2">
    <source>
        <dbReference type="PIRSR" id="PIRSR004976-50"/>
    </source>
</evidence>
<keyword evidence="5" id="KW-1185">Reference proteome</keyword>
<dbReference type="PANTHER" id="PTHR11807">
    <property type="entry name" value="ATPASES OF THE PP SUPERFAMILY-RELATED"/>
    <property type="match status" value="1"/>
</dbReference>
<dbReference type="STRING" id="698762.SAMN00808754_2132"/>
<dbReference type="RefSeq" id="WP_084665698.1">
    <property type="nucleotide sequence ID" value="NZ_LT838272.1"/>
</dbReference>
<dbReference type="Pfam" id="PF01171">
    <property type="entry name" value="ATP_bind_3"/>
    <property type="match status" value="1"/>
</dbReference>